<feature type="transmembrane region" description="Helical" evidence="7">
    <location>
        <begin position="171"/>
        <end position="189"/>
    </location>
</feature>
<dbReference type="AlphaFoldDB" id="A0AAV0KP69"/>
<evidence type="ECO:0000256" key="1">
    <source>
        <dbReference type="ARBA" id="ARBA00004127"/>
    </source>
</evidence>
<comment type="subcellular location">
    <subcellularLocation>
        <location evidence="1">Endomembrane system</location>
        <topology evidence="1">Multi-pass membrane protein</topology>
    </subcellularLocation>
</comment>
<dbReference type="GO" id="GO:0015854">
    <property type="term" value="P:guanine transport"/>
    <property type="evidence" value="ECO:0007669"/>
    <property type="project" value="TreeGrafter"/>
</dbReference>
<evidence type="ECO:0000256" key="6">
    <source>
        <dbReference type="ARBA" id="ARBA00023136"/>
    </source>
</evidence>
<accession>A0AAV0KP69</accession>
<feature type="transmembrane region" description="Helical" evidence="7">
    <location>
        <begin position="12"/>
        <end position="27"/>
    </location>
</feature>
<dbReference type="GO" id="GO:0015853">
    <property type="term" value="P:adenine transport"/>
    <property type="evidence" value="ECO:0007669"/>
    <property type="project" value="TreeGrafter"/>
</dbReference>
<reference evidence="8" key="1">
    <citation type="submission" date="2022-08" db="EMBL/GenBank/DDBJ databases">
        <authorList>
            <person name="Gutierrez-Valencia J."/>
        </authorList>
    </citation>
    <scope>NUCLEOTIDE SEQUENCE</scope>
</reference>
<evidence type="ECO:0000256" key="7">
    <source>
        <dbReference type="SAM" id="Phobius"/>
    </source>
</evidence>
<dbReference type="PANTHER" id="PTHR43337:SF1">
    <property type="entry name" value="XANTHINE_URACIL PERMEASE C887.17-RELATED"/>
    <property type="match status" value="1"/>
</dbReference>
<dbReference type="Proteomes" id="UP001154282">
    <property type="component" value="Unassembled WGS sequence"/>
</dbReference>
<dbReference type="EMBL" id="CAMGYJ010000005">
    <property type="protein sequence ID" value="CAI0423891.1"/>
    <property type="molecule type" value="Genomic_DNA"/>
</dbReference>
<feature type="transmembrane region" description="Helical" evidence="7">
    <location>
        <begin position="233"/>
        <end position="259"/>
    </location>
</feature>
<keyword evidence="9" id="KW-1185">Reference proteome</keyword>
<proteinExistence type="inferred from homology"/>
<dbReference type="GO" id="GO:0012505">
    <property type="term" value="C:endomembrane system"/>
    <property type="evidence" value="ECO:0007669"/>
    <property type="project" value="UniProtKB-SubCell"/>
</dbReference>
<keyword evidence="3" id="KW-0813">Transport</keyword>
<name>A0AAV0KP69_9ROSI</name>
<evidence type="ECO:0000256" key="5">
    <source>
        <dbReference type="ARBA" id="ARBA00022989"/>
    </source>
</evidence>
<evidence type="ECO:0008006" key="10">
    <source>
        <dbReference type="Google" id="ProtNLM"/>
    </source>
</evidence>
<dbReference type="GO" id="GO:0005886">
    <property type="term" value="C:plasma membrane"/>
    <property type="evidence" value="ECO:0007669"/>
    <property type="project" value="TreeGrafter"/>
</dbReference>
<keyword evidence="5 7" id="KW-1133">Transmembrane helix</keyword>
<evidence type="ECO:0000313" key="9">
    <source>
        <dbReference type="Proteomes" id="UP001154282"/>
    </source>
</evidence>
<evidence type="ECO:0000256" key="3">
    <source>
        <dbReference type="ARBA" id="ARBA00022448"/>
    </source>
</evidence>
<protein>
    <recommendedName>
        <fullName evidence="10">Adenine/guanine permease AZG1</fullName>
    </recommendedName>
</protein>
<evidence type="ECO:0000256" key="4">
    <source>
        <dbReference type="ARBA" id="ARBA00022692"/>
    </source>
</evidence>
<dbReference type="PANTHER" id="PTHR43337">
    <property type="entry name" value="XANTHINE/URACIL PERMEASE C887.17-RELATED"/>
    <property type="match status" value="1"/>
</dbReference>
<dbReference type="Pfam" id="PF00860">
    <property type="entry name" value="Xan_ur_permease"/>
    <property type="match status" value="1"/>
</dbReference>
<evidence type="ECO:0000313" key="8">
    <source>
        <dbReference type="EMBL" id="CAI0423891.1"/>
    </source>
</evidence>
<dbReference type="InterPro" id="IPR006043">
    <property type="entry name" value="NCS2"/>
</dbReference>
<organism evidence="8 9">
    <name type="scientific">Linum tenue</name>
    <dbReference type="NCBI Taxonomy" id="586396"/>
    <lineage>
        <taxon>Eukaryota</taxon>
        <taxon>Viridiplantae</taxon>
        <taxon>Streptophyta</taxon>
        <taxon>Embryophyta</taxon>
        <taxon>Tracheophyta</taxon>
        <taxon>Spermatophyta</taxon>
        <taxon>Magnoliopsida</taxon>
        <taxon>eudicotyledons</taxon>
        <taxon>Gunneridae</taxon>
        <taxon>Pentapetalae</taxon>
        <taxon>rosids</taxon>
        <taxon>fabids</taxon>
        <taxon>Malpighiales</taxon>
        <taxon>Linaceae</taxon>
        <taxon>Linum</taxon>
    </lineage>
</organism>
<gene>
    <name evidence="8" type="ORF">LITE_LOCUS19697</name>
</gene>
<sequence length="298" mass="32236">MFCQSGWMESPTFWLGVAGFVIIAYCSAKNIKGALIYGVVFVTVLSWFRHTPITAFPDTEIGNQKYDYFKAVIDLHAIEKTAGVLSFSGMGSVHFWEVLVTFLCVDILDTTGTLYSMAEFAGITDDNGDFEGQYFAFMSDASSIVVGSLLGTSSVTTFVESSTGIREGGRTGLTALTVAGYFFSAFFFTPLLASIPPWAVGPPLILVGVLMMKPMVEIEWEDMRQAIPAFVTMILMPVTYSIAYGMIGGIVTFVVLHVWDWGVAFWVKLAAVIERAGCGKEGKASSAGDGDGGKRVQV</sequence>
<keyword evidence="6 7" id="KW-0472">Membrane</keyword>
<evidence type="ECO:0000256" key="2">
    <source>
        <dbReference type="ARBA" id="ARBA00005697"/>
    </source>
</evidence>
<comment type="caution">
    <text evidence="8">The sequence shown here is derived from an EMBL/GenBank/DDBJ whole genome shotgun (WGS) entry which is preliminary data.</text>
</comment>
<comment type="similarity">
    <text evidence="2">Belongs to the nucleobase:cation symporter-2 (NCS2) (TC 2.A.40) family. Azg-like subfamily.</text>
</comment>
<feature type="transmembrane region" description="Helical" evidence="7">
    <location>
        <begin position="134"/>
        <end position="159"/>
    </location>
</feature>
<dbReference type="GO" id="GO:0005345">
    <property type="term" value="F:purine nucleobase transmembrane transporter activity"/>
    <property type="evidence" value="ECO:0007669"/>
    <property type="project" value="TreeGrafter"/>
</dbReference>
<dbReference type="InterPro" id="IPR045018">
    <property type="entry name" value="Azg-like"/>
</dbReference>
<keyword evidence="4 7" id="KW-0812">Transmembrane</keyword>
<feature type="transmembrane region" description="Helical" evidence="7">
    <location>
        <begin position="34"/>
        <end position="50"/>
    </location>
</feature>